<name>A0A4Q1JWL3_9GAMM</name>
<keyword evidence="5" id="KW-1185">Reference proteome</keyword>
<sequence>MHPLPQVDLCRRGELRVEKFLDAATEVFREKGYQHAKLSEIVARAGGSLATLYRVFGDKEGLAYAIVDRRLQAMSAIMDGLDLEGLPPEEGLRAAAERYTRSNTTDDAHLVHRLVIGEGHSFPALRDWFFANALESISTHLASYLEAQQEAGHIVLRNSPMQAALQFFDMLFGGLILRTACGNLLNPNPEEIRAYAMSGVETFLSGVLPR</sequence>
<dbReference type="Gene3D" id="1.10.10.60">
    <property type="entry name" value="Homeodomain-like"/>
    <property type="match status" value="1"/>
</dbReference>
<feature type="DNA-binding region" description="H-T-H motif" evidence="2">
    <location>
        <begin position="37"/>
        <end position="56"/>
    </location>
</feature>
<dbReference type="GO" id="GO:0000976">
    <property type="term" value="F:transcription cis-regulatory region binding"/>
    <property type="evidence" value="ECO:0007669"/>
    <property type="project" value="TreeGrafter"/>
</dbReference>
<dbReference type="InterPro" id="IPR001647">
    <property type="entry name" value="HTH_TetR"/>
</dbReference>
<dbReference type="SUPFAM" id="SSF46689">
    <property type="entry name" value="Homeodomain-like"/>
    <property type="match status" value="1"/>
</dbReference>
<dbReference type="PROSITE" id="PS50977">
    <property type="entry name" value="HTH_TETR_2"/>
    <property type="match status" value="1"/>
</dbReference>
<feature type="domain" description="HTH tetR-type" evidence="3">
    <location>
        <begin position="14"/>
        <end position="74"/>
    </location>
</feature>
<dbReference type="Proteomes" id="UP000289784">
    <property type="component" value="Unassembled WGS sequence"/>
</dbReference>
<reference evidence="4 5" key="1">
    <citation type="submission" date="2019-01" db="EMBL/GenBank/DDBJ databases">
        <title>Pseudoxanthomonas composti sp. nov., isolated from compost.</title>
        <authorList>
            <person name="Yang G."/>
        </authorList>
    </citation>
    <scope>NUCLEOTIDE SEQUENCE [LARGE SCALE GENOMIC DNA]</scope>
    <source>
        <strain evidence="4 5">GSS15</strain>
    </source>
</reference>
<dbReference type="PANTHER" id="PTHR30055">
    <property type="entry name" value="HTH-TYPE TRANSCRIPTIONAL REGULATOR RUTR"/>
    <property type="match status" value="1"/>
</dbReference>
<dbReference type="Gene3D" id="1.10.357.10">
    <property type="entry name" value="Tetracycline Repressor, domain 2"/>
    <property type="match status" value="1"/>
</dbReference>
<dbReference type="InterPro" id="IPR009057">
    <property type="entry name" value="Homeodomain-like_sf"/>
</dbReference>
<dbReference type="InterPro" id="IPR039536">
    <property type="entry name" value="TetR_C_Proteobacteria"/>
</dbReference>
<dbReference type="Pfam" id="PF14246">
    <property type="entry name" value="TetR_C_7"/>
    <property type="match status" value="1"/>
</dbReference>
<accession>A0A4Q1JWL3</accession>
<evidence type="ECO:0000256" key="2">
    <source>
        <dbReference type="PROSITE-ProRule" id="PRU00335"/>
    </source>
</evidence>
<evidence type="ECO:0000313" key="4">
    <source>
        <dbReference type="EMBL" id="RXR06995.1"/>
    </source>
</evidence>
<dbReference type="Pfam" id="PF00440">
    <property type="entry name" value="TetR_N"/>
    <property type="match status" value="1"/>
</dbReference>
<dbReference type="SUPFAM" id="SSF48498">
    <property type="entry name" value="Tetracyclin repressor-like, C-terminal domain"/>
    <property type="match status" value="1"/>
</dbReference>
<dbReference type="PRINTS" id="PR00455">
    <property type="entry name" value="HTHTETR"/>
</dbReference>
<dbReference type="InterPro" id="IPR036271">
    <property type="entry name" value="Tet_transcr_reg_TetR-rel_C_sf"/>
</dbReference>
<evidence type="ECO:0000313" key="5">
    <source>
        <dbReference type="Proteomes" id="UP000289784"/>
    </source>
</evidence>
<dbReference type="RefSeq" id="WP_129469806.1">
    <property type="nucleotide sequence ID" value="NZ_SAWZ01000002.1"/>
</dbReference>
<dbReference type="OrthoDB" id="8535430at2"/>
<proteinExistence type="predicted"/>
<comment type="caution">
    <text evidence="4">The sequence shown here is derived from an EMBL/GenBank/DDBJ whole genome shotgun (WGS) entry which is preliminary data.</text>
</comment>
<keyword evidence="1 2" id="KW-0238">DNA-binding</keyword>
<dbReference type="GO" id="GO:0003700">
    <property type="term" value="F:DNA-binding transcription factor activity"/>
    <property type="evidence" value="ECO:0007669"/>
    <property type="project" value="TreeGrafter"/>
</dbReference>
<dbReference type="AlphaFoldDB" id="A0A4Q1JWL3"/>
<dbReference type="EMBL" id="SAWZ01000002">
    <property type="protein sequence ID" value="RXR06995.1"/>
    <property type="molecule type" value="Genomic_DNA"/>
</dbReference>
<organism evidence="4 5">
    <name type="scientific">Pseudoxanthomonas composti</name>
    <dbReference type="NCBI Taxonomy" id="2137479"/>
    <lineage>
        <taxon>Bacteria</taxon>
        <taxon>Pseudomonadati</taxon>
        <taxon>Pseudomonadota</taxon>
        <taxon>Gammaproteobacteria</taxon>
        <taxon>Lysobacterales</taxon>
        <taxon>Lysobacteraceae</taxon>
        <taxon>Pseudoxanthomonas</taxon>
    </lineage>
</organism>
<evidence type="ECO:0000259" key="3">
    <source>
        <dbReference type="PROSITE" id="PS50977"/>
    </source>
</evidence>
<evidence type="ECO:0000256" key="1">
    <source>
        <dbReference type="ARBA" id="ARBA00023125"/>
    </source>
</evidence>
<dbReference type="InterPro" id="IPR050109">
    <property type="entry name" value="HTH-type_TetR-like_transc_reg"/>
</dbReference>
<protein>
    <submittedName>
        <fullName evidence="4">TetR/AcrR family transcriptional regulator</fullName>
    </submittedName>
</protein>
<gene>
    <name evidence="4" type="ORF">EPA99_03390</name>
</gene>
<dbReference type="PANTHER" id="PTHR30055:SF146">
    <property type="entry name" value="HTH-TYPE TRANSCRIPTIONAL DUAL REGULATOR CECR"/>
    <property type="match status" value="1"/>
</dbReference>